<accession>A0A1R1YH94</accession>
<feature type="chain" id="PRO_5013249504" evidence="1">
    <location>
        <begin position="24"/>
        <end position="251"/>
    </location>
</feature>
<protein>
    <submittedName>
        <fullName evidence="2">Uncharacterized protein</fullName>
    </submittedName>
</protein>
<keyword evidence="1" id="KW-0732">Signal</keyword>
<feature type="signal peptide" evidence="1">
    <location>
        <begin position="1"/>
        <end position="23"/>
    </location>
</feature>
<dbReference type="OrthoDB" id="5706414at2759"/>
<evidence type="ECO:0000256" key="1">
    <source>
        <dbReference type="SAM" id="SignalP"/>
    </source>
</evidence>
<name>A0A1R1YH94_9FUNG</name>
<proteinExistence type="predicted"/>
<gene>
    <name evidence="2" type="ORF">AYI70_g314</name>
</gene>
<comment type="caution">
    <text evidence="2">The sequence shown here is derived from an EMBL/GenBank/DDBJ whole genome shotgun (WGS) entry which is preliminary data.</text>
</comment>
<reference evidence="2 3" key="1">
    <citation type="submission" date="2017-01" db="EMBL/GenBank/DDBJ databases">
        <authorList>
            <person name="Mah S.A."/>
            <person name="Swanson W.J."/>
            <person name="Moy G.W."/>
            <person name="Vacquier V.D."/>
        </authorList>
    </citation>
    <scope>NUCLEOTIDE SEQUENCE [LARGE SCALE GENOMIC DNA]</scope>
    <source>
        <strain evidence="2 3">GSMNP</strain>
    </source>
</reference>
<dbReference type="AlphaFoldDB" id="A0A1R1YH94"/>
<evidence type="ECO:0000313" key="2">
    <source>
        <dbReference type="EMBL" id="OMJ26259.1"/>
    </source>
</evidence>
<organism evidence="2 3">
    <name type="scientific">Smittium culicis</name>
    <dbReference type="NCBI Taxonomy" id="133412"/>
    <lineage>
        <taxon>Eukaryota</taxon>
        <taxon>Fungi</taxon>
        <taxon>Fungi incertae sedis</taxon>
        <taxon>Zoopagomycota</taxon>
        <taxon>Kickxellomycotina</taxon>
        <taxon>Harpellomycetes</taxon>
        <taxon>Harpellales</taxon>
        <taxon>Legeriomycetaceae</taxon>
        <taxon>Smittium</taxon>
    </lineage>
</organism>
<keyword evidence="3" id="KW-1185">Reference proteome</keyword>
<sequence length="251" mass="28465">MRTFFSIATAVAIIAMNAATTSSSPAMHQFYENTPIEYVCWPNDALSETKYNTIERKGLTKRRPTVVLPVNEECKKSHTIKDIDEIFVDYTKVANDIVKKFNFIADKSAYKILKDCKDKVEKVKKAFDEIDLFNISSDCGLVDVQKSFKSSELKKLEDLQSRIDDMIKILDKEHESQGKLKKFSGSLKIATRNFKAVSRGLDEIKIGDNEDSDKIINQNELLNALEVIIANAKYIPDTIENGKLIEVAPRF</sequence>
<evidence type="ECO:0000313" key="3">
    <source>
        <dbReference type="Proteomes" id="UP000187283"/>
    </source>
</evidence>
<dbReference type="EMBL" id="LSSN01000045">
    <property type="protein sequence ID" value="OMJ26259.1"/>
    <property type="molecule type" value="Genomic_DNA"/>
</dbReference>
<dbReference type="Proteomes" id="UP000187283">
    <property type="component" value="Unassembled WGS sequence"/>
</dbReference>